<evidence type="ECO:0000256" key="4">
    <source>
        <dbReference type="ARBA" id="ARBA00022729"/>
    </source>
</evidence>
<evidence type="ECO:0000256" key="5">
    <source>
        <dbReference type="ARBA" id="ARBA00023077"/>
    </source>
</evidence>
<organism evidence="11">
    <name type="scientific">bioreactor metagenome</name>
    <dbReference type="NCBI Taxonomy" id="1076179"/>
    <lineage>
        <taxon>unclassified sequences</taxon>
        <taxon>metagenomes</taxon>
        <taxon>ecological metagenomes</taxon>
    </lineage>
</organism>
<evidence type="ECO:0000313" key="11">
    <source>
        <dbReference type="EMBL" id="MPL92250.1"/>
    </source>
</evidence>
<comment type="subcellular location">
    <subcellularLocation>
        <location evidence="1">Cell outer membrane</location>
        <topology evidence="1">Multi-pass membrane protein</topology>
    </subcellularLocation>
</comment>
<dbReference type="Pfam" id="PF07715">
    <property type="entry name" value="Plug"/>
    <property type="match status" value="1"/>
</dbReference>
<evidence type="ECO:0000256" key="1">
    <source>
        <dbReference type="ARBA" id="ARBA00004571"/>
    </source>
</evidence>
<dbReference type="PROSITE" id="PS52016">
    <property type="entry name" value="TONB_DEPENDENT_REC_3"/>
    <property type="match status" value="1"/>
</dbReference>
<dbReference type="GO" id="GO:0015344">
    <property type="term" value="F:siderophore uptake transmembrane transporter activity"/>
    <property type="evidence" value="ECO:0007669"/>
    <property type="project" value="TreeGrafter"/>
</dbReference>
<keyword evidence="8" id="KW-0998">Cell outer membrane</keyword>
<evidence type="ECO:0000256" key="6">
    <source>
        <dbReference type="ARBA" id="ARBA00023136"/>
    </source>
</evidence>
<keyword evidence="2" id="KW-0813">Transport</keyword>
<keyword evidence="3" id="KW-0812">Transmembrane</keyword>
<dbReference type="InterPro" id="IPR039426">
    <property type="entry name" value="TonB-dep_rcpt-like"/>
</dbReference>
<dbReference type="Pfam" id="PF00593">
    <property type="entry name" value="TonB_dep_Rec_b-barrel"/>
    <property type="match status" value="1"/>
</dbReference>
<evidence type="ECO:0000256" key="7">
    <source>
        <dbReference type="ARBA" id="ARBA00023170"/>
    </source>
</evidence>
<keyword evidence="4" id="KW-0732">Signal</keyword>
<dbReference type="GO" id="GO:0009279">
    <property type="term" value="C:cell outer membrane"/>
    <property type="evidence" value="ECO:0007669"/>
    <property type="project" value="UniProtKB-SubCell"/>
</dbReference>
<proteinExistence type="predicted"/>
<keyword evidence="5" id="KW-0798">TonB box</keyword>
<dbReference type="Gene3D" id="2.40.170.20">
    <property type="entry name" value="TonB-dependent receptor, beta-barrel domain"/>
    <property type="match status" value="1"/>
</dbReference>
<evidence type="ECO:0000259" key="10">
    <source>
        <dbReference type="Pfam" id="PF07715"/>
    </source>
</evidence>
<gene>
    <name evidence="11" type="primary">btuB_48</name>
    <name evidence="11" type="ORF">SDC9_38348</name>
</gene>
<evidence type="ECO:0000256" key="8">
    <source>
        <dbReference type="ARBA" id="ARBA00023237"/>
    </source>
</evidence>
<dbReference type="EMBL" id="VSSQ01000352">
    <property type="protein sequence ID" value="MPL92250.1"/>
    <property type="molecule type" value="Genomic_DNA"/>
</dbReference>
<dbReference type="PANTHER" id="PTHR30069">
    <property type="entry name" value="TONB-DEPENDENT OUTER MEMBRANE RECEPTOR"/>
    <property type="match status" value="1"/>
</dbReference>
<evidence type="ECO:0000256" key="3">
    <source>
        <dbReference type="ARBA" id="ARBA00022692"/>
    </source>
</evidence>
<sequence length="626" mass="68651">MRILTIFIAIFMSLSSGSIFSKDTTSQRNIDSLIITTSRVLLKRTLVPNSVNIVNKSKLEASANSALLPSLGREVPGLFVTQKGVTGFGVSEGSAGVVNIRGIGQGNKVLLMMDGQPQFAGIFGHALPDVYVASDAERVEVVRGPGSLIYGSNAAAGVINVITHRQMEEGVSLRGRFMFGSYNTQKYLLNSGFSKGKFSGFVSLNHDRTDGHRENSDFRITNGFIKTAYNFSKTFKLLADFSVAKTNSQNPGRADKPIYDNIIDILRGNASISLENSNGDFTGALKGFYGFGDHYINDGYFTGEQPRSMMFKSIDHNYGLMLYQSYSGLKGTTVTVGLDYKNWGGRASNVPIPTSSAIEVELVNKSVSEFAAYIVAQQELFSILSINAGIRYENNSVFGGEWVPQAGANLNIFKGTTVKYIFSKGFRSPNIREMYMFPPQNPNLLPERFFNNEISILQNFWGGRLTAEAAVFLITGENLIQFAIVDGKPRNINSGRVNNRGFELELRGRVTENFEISSNYSFLSMKNPVLAAPERMFNANIHYSPGKFKLSAGIQSIKNLCLSIAPVLEMESYTLLNASVSYSDKIKRLGYTLFIKGDNLTGAKYSINPGFPMPGAMVFAGVNLDI</sequence>
<dbReference type="GO" id="GO:0044718">
    <property type="term" value="P:siderophore transmembrane transport"/>
    <property type="evidence" value="ECO:0007669"/>
    <property type="project" value="TreeGrafter"/>
</dbReference>
<feature type="domain" description="TonB-dependent receptor-like beta-barrel" evidence="9">
    <location>
        <begin position="218"/>
        <end position="600"/>
    </location>
</feature>
<protein>
    <submittedName>
        <fullName evidence="11">Vitamin B12 transporter BtuB</fullName>
    </submittedName>
</protein>
<evidence type="ECO:0000256" key="2">
    <source>
        <dbReference type="ARBA" id="ARBA00022448"/>
    </source>
</evidence>
<feature type="domain" description="TonB-dependent receptor plug" evidence="10">
    <location>
        <begin position="47"/>
        <end position="158"/>
    </location>
</feature>
<keyword evidence="7" id="KW-0675">Receptor</keyword>
<dbReference type="SUPFAM" id="SSF56935">
    <property type="entry name" value="Porins"/>
    <property type="match status" value="1"/>
</dbReference>
<reference evidence="11" key="1">
    <citation type="submission" date="2019-08" db="EMBL/GenBank/DDBJ databases">
        <authorList>
            <person name="Kucharzyk K."/>
            <person name="Murdoch R.W."/>
            <person name="Higgins S."/>
            <person name="Loffler F."/>
        </authorList>
    </citation>
    <scope>NUCLEOTIDE SEQUENCE</scope>
</reference>
<dbReference type="PANTHER" id="PTHR30069:SF29">
    <property type="entry name" value="HEMOGLOBIN AND HEMOGLOBIN-HAPTOGLOBIN-BINDING PROTEIN 1-RELATED"/>
    <property type="match status" value="1"/>
</dbReference>
<accession>A0A644VM46</accession>
<keyword evidence="6" id="KW-0472">Membrane</keyword>
<dbReference type="AlphaFoldDB" id="A0A644VM46"/>
<dbReference type="InterPro" id="IPR037066">
    <property type="entry name" value="Plug_dom_sf"/>
</dbReference>
<comment type="caution">
    <text evidence="11">The sequence shown here is derived from an EMBL/GenBank/DDBJ whole genome shotgun (WGS) entry which is preliminary data.</text>
</comment>
<dbReference type="InterPro" id="IPR036942">
    <property type="entry name" value="Beta-barrel_TonB_sf"/>
</dbReference>
<name>A0A644VM46_9ZZZZ</name>
<dbReference type="InterPro" id="IPR012910">
    <property type="entry name" value="Plug_dom"/>
</dbReference>
<dbReference type="Gene3D" id="2.170.130.10">
    <property type="entry name" value="TonB-dependent receptor, plug domain"/>
    <property type="match status" value="1"/>
</dbReference>
<evidence type="ECO:0000259" key="9">
    <source>
        <dbReference type="Pfam" id="PF00593"/>
    </source>
</evidence>
<dbReference type="InterPro" id="IPR000531">
    <property type="entry name" value="Beta-barrel_TonB"/>
</dbReference>